<dbReference type="GO" id="GO:0003724">
    <property type="term" value="F:RNA helicase activity"/>
    <property type="evidence" value="ECO:0007669"/>
    <property type="project" value="InterPro"/>
</dbReference>
<dbReference type="STRING" id="92487.SAMN02745130_00194"/>
<feature type="compositionally biased region" description="Low complexity" evidence="6">
    <location>
        <begin position="446"/>
        <end position="460"/>
    </location>
</feature>
<dbReference type="PROSITE" id="PS51195">
    <property type="entry name" value="Q_MOTIF"/>
    <property type="match status" value="1"/>
</dbReference>
<evidence type="ECO:0000256" key="6">
    <source>
        <dbReference type="SAM" id="MobiDB-lite"/>
    </source>
</evidence>
<feature type="short sequence motif" description="Q motif" evidence="5">
    <location>
        <begin position="1"/>
        <end position="29"/>
    </location>
</feature>
<dbReference type="EMBL" id="FUYB01000001">
    <property type="protein sequence ID" value="SKA68081.1"/>
    <property type="molecule type" value="Genomic_DNA"/>
</dbReference>
<dbReference type="RefSeq" id="WP_078920701.1">
    <property type="nucleotide sequence ID" value="NZ_FUYB01000001.1"/>
</dbReference>
<feature type="domain" description="Helicase ATP-binding" evidence="7">
    <location>
        <begin position="32"/>
        <end position="185"/>
    </location>
</feature>
<sequence length="498" mass="55263">MSFIDLGLQGAFADNIDAAGYETPTELQQQLIPLMAQRKSAIVWTQSAAGKTGAFLIPAINYIFNNPLTEHQGARILVLTSRRDRVNQITYTIKRLLGEGQQIRTGFIVSGRPYQPQMRLLRRPLDLMIATPGRLNDLVDNNKADFSHIELLIIDDLTAIHKKGLHGLVDRIIQQKPAGAPVIAFVRHDEEVTPYARNMLPNCEEITIEDEKSQLLRLPQLVHQADDYTHKLALIDYILDGLKGKPTVIFTVTSKTAKSLADNLANHGHTADSTHLLPDEERNLEACPILIVPDQEDFIPDLSGYEPVIHFELPEKTDTYLSRLQSVLGIERQEPIILLAGPSDRDCLKKLEEFQGEPINQRTIPGLEPKQTNRHSAKPNPRTNTRKPGSHPRNPANGEKSSRPPNGRGKPTNNSSATATARTSGAGAATDDKQRGRKGPYGRLNGGAQRKQGAGQQAADAGYEIGSWEKQDYVPKQATTADKKVVIRYKEKRRNLVK</sequence>
<dbReference type="InterPro" id="IPR014014">
    <property type="entry name" value="RNA_helicase_DEAD_Q_motif"/>
</dbReference>
<evidence type="ECO:0000313" key="10">
    <source>
        <dbReference type="Proteomes" id="UP000190460"/>
    </source>
</evidence>
<dbReference type="GO" id="GO:0005524">
    <property type="term" value="F:ATP binding"/>
    <property type="evidence" value="ECO:0007669"/>
    <property type="project" value="UniProtKB-KW"/>
</dbReference>
<name>A0A1T4VUA2_9GAMM</name>
<evidence type="ECO:0000256" key="1">
    <source>
        <dbReference type="ARBA" id="ARBA00022741"/>
    </source>
</evidence>
<feature type="region of interest" description="Disordered" evidence="6">
    <location>
        <begin position="358"/>
        <end position="460"/>
    </location>
</feature>
<proteinExistence type="predicted"/>
<keyword evidence="3 9" id="KW-0347">Helicase</keyword>
<gene>
    <name evidence="9" type="ORF">SAMN02745130_00194</name>
</gene>
<dbReference type="InterPro" id="IPR014001">
    <property type="entry name" value="Helicase_ATP-bd"/>
</dbReference>
<dbReference type="InterPro" id="IPR050079">
    <property type="entry name" value="DEAD_box_RNA_helicase"/>
</dbReference>
<evidence type="ECO:0000256" key="4">
    <source>
        <dbReference type="ARBA" id="ARBA00022840"/>
    </source>
</evidence>
<keyword evidence="4" id="KW-0067">ATP-binding</keyword>
<dbReference type="Proteomes" id="UP000190460">
    <property type="component" value="Unassembled WGS sequence"/>
</dbReference>
<dbReference type="PANTHER" id="PTHR47959">
    <property type="entry name" value="ATP-DEPENDENT RNA HELICASE RHLE-RELATED"/>
    <property type="match status" value="1"/>
</dbReference>
<dbReference type="SUPFAM" id="SSF52540">
    <property type="entry name" value="P-loop containing nucleoside triphosphate hydrolases"/>
    <property type="match status" value="1"/>
</dbReference>
<dbReference type="PROSITE" id="PS51192">
    <property type="entry name" value="HELICASE_ATP_BIND_1"/>
    <property type="match status" value="1"/>
</dbReference>
<dbReference type="Gene3D" id="3.40.50.300">
    <property type="entry name" value="P-loop containing nucleotide triphosphate hydrolases"/>
    <property type="match status" value="1"/>
</dbReference>
<evidence type="ECO:0000259" key="7">
    <source>
        <dbReference type="PROSITE" id="PS51192"/>
    </source>
</evidence>
<accession>A0A1T4VUA2</accession>
<dbReference type="GO" id="GO:0016787">
    <property type="term" value="F:hydrolase activity"/>
    <property type="evidence" value="ECO:0007669"/>
    <property type="project" value="UniProtKB-KW"/>
</dbReference>
<dbReference type="GO" id="GO:0003676">
    <property type="term" value="F:nucleic acid binding"/>
    <property type="evidence" value="ECO:0007669"/>
    <property type="project" value="InterPro"/>
</dbReference>
<evidence type="ECO:0000313" key="9">
    <source>
        <dbReference type="EMBL" id="SKA68081.1"/>
    </source>
</evidence>
<dbReference type="OrthoDB" id="9805696at2"/>
<dbReference type="InterPro" id="IPR027417">
    <property type="entry name" value="P-loop_NTPase"/>
</dbReference>
<organism evidence="9 10">
    <name type="scientific">Thiothrix eikelboomii</name>
    <dbReference type="NCBI Taxonomy" id="92487"/>
    <lineage>
        <taxon>Bacteria</taxon>
        <taxon>Pseudomonadati</taxon>
        <taxon>Pseudomonadota</taxon>
        <taxon>Gammaproteobacteria</taxon>
        <taxon>Thiotrichales</taxon>
        <taxon>Thiotrichaceae</taxon>
        <taxon>Thiothrix</taxon>
    </lineage>
</organism>
<dbReference type="Pfam" id="PF00270">
    <property type="entry name" value="DEAD"/>
    <property type="match status" value="1"/>
</dbReference>
<keyword evidence="10" id="KW-1185">Reference proteome</keyword>
<dbReference type="GO" id="GO:0005829">
    <property type="term" value="C:cytosol"/>
    <property type="evidence" value="ECO:0007669"/>
    <property type="project" value="TreeGrafter"/>
</dbReference>
<dbReference type="AlphaFoldDB" id="A0A1T4VUA2"/>
<feature type="domain" description="DEAD-box RNA helicase Q" evidence="8">
    <location>
        <begin position="1"/>
        <end position="29"/>
    </location>
</feature>
<evidence type="ECO:0000256" key="5">
    <source>
        <dbReference type="PROSITE-ProRule" id="PRU00552"/>
    </source>
</evidence>
<feature type="compositionally biased region" description="Low complexity" evidence="6">
    <location>
        <begin position="412"/>
        <end position="429"/>
    </location>
</feature>
<evidence type="ECO:0000256" key="2">
    <source>
        <dbReference type="ARBA" id="ARBA00022801"/>
    </source>
</evidence>
<keyword evidence="1" id="KW-0547">Nucleotide-binding</keyword>
<keyword evidence="2" id="KW-0378">Hydrolase</keyword>
<protein>
    <submittedName>
        <fullName evidence="9">Superfamily II DNA and RNA helicase</fullName>
    </submittedName>
</protein>
<evidence type="ECO:0000256" key="3">
    <source>
        <dbReference type="ARBA" id="ARBA00022806"/>
    </source>
</evidence>
<evidence type="ECO:0000259" key="8">
    <source>
        <dbReference type="PROSITE" id="PS51195"/>
    </source>
</evidence>
<dbReference type="InterPro" id="IPR011545">
    <property type="entry name" value="DEAD/DEAH_box_helicase_dom"/>
</dbReference>
<dbReference type="PANTHER" id="PTHR47959:SF17">
    <property type="entry name" value="ATP-DEPENDENT RNA HELICASE DEAD BOX FAMILY"/>
    <property type="match status" value="1"/>
</dbReference>
<dbReference type="SMART" id="SM00487">
    <property type="entry name" value="DEXDc"/>
    <property type="match status" value="1"/>
</dbReference>
<reference evidence="9 10" key="1">
    <citation type="submission" date="2017-02" db="EMBL/GenBank/DDBJ databases">
        <authorList>
            <person name="Peterson S.W."/>
        </authorList>
    </citation>
    <scope>NUCLEOTIDE SEQUENCE [LARGE SCALE GENOMIC DNA]</scope>
    <source>
        <strain evidence="9 10">ATCC 49788</strain>
    </source>
</reference>